<sequence length="399" mass="44301">MDKIRTTVNIRRLDPDVPFYQDMDKYYGVKVSCLFSYHVEHDAEKGMKDLSYHFTKFQGQALYGRANEGDPDAILDLALRYLSGCGVRKQSSEGALYVLDSFFDPSCDHGYVGHNASRTMLAQAHSCAARAYFLKYLAPDSERSDILADEERFARPETQPLGADASPLAYFLLAAHHANESVKFGLLSPAVLLVGFRVYDIGDALGANVDQTAERGKRFRSLLRAIARRRKEIHSEERKRQRKVDRSPNVYVCAAEGCGIQGEQKSVLRACSGRCPPDLKPSYCSPGCQKKDWPRHKGICKPNSTGKTLKMSEEDKVKAHTLFELGEPEDGGEAQDEEEEEPIEEISTATNEDDEACGPGRIIDIPVPGAPGGSIQVTTSTMDPEFMRSVRDHALNMGR</sequence>
<dbReference type="SUPFAM" id="SSF144232">
    <property type="entry name" value="HIT/MYND zinc finger-like"/>
    <property type="match status" value="1"/>
</dbReference>
<keyword evidence="3" id="KW-0862">Zinc</keyword>
<dbReference type="GO" id="GO:0008270">
    <property type="term" value="F:zinc ion binding"/>
    <property type="evidence" value="ECO:0007669"/>
    <property type="project" value="UniProtKB-KW"/>
</dbReference>
<feature type="domain" description="MYND-type" evidence="5">
    <location>
        <begin position="260"/>
        <end position="300"/>
    </location>
</feature>
<keyword evidence="2" id="KW-0863">Zinc-finger</keyword>
<dbReference type="InterPro" id="IPR002893">
    <property type="entry name" value="Znf_MYND"/>
</dbReference>
<accession>A0A4Y9YIE0</accession>
<evidence type="ECO:0000259" key="5">
    <source>
        <dbReference type="Pfam" id="PF01753"/>
    </source>
</evidence>
<evidence type="ECO:0000256" key="1">
    <source>
        <dbReference type="ARBA" id="ARBA00022723"/>
    </source>
</evidence>
<proteinExistence type="predicted"/>
<organism evidence="6 7">
    <name type="scientific">Rhodofomes roseus</name>
    <dbReference type="NCBI Taxonomy" id="34475"/>
    <lineage>
        <taxon>Eukaryota</taxon>
        <taxon>Fungi</taxon>
        <taxon>Dikarya</taxon>
        <taxon>Basidiomycota</taxon>
        <taxon>Agaricomycotina</taxon>
        <taxon>Agaricomycetes</taxon>
        <taxon>Polyporales</taxon>
        <taxon>Rhodofomes</taxon>
    </lineage>
</organism>
<reference evidence="6 7" key="1">
    <citation type="submission" date="2019-01" db="EMBL/GenBank/DDBJ databases">
        <title>Genome sequencing of the rare red list fungi Fomitopsis rosea.</title>
        <authorList>
            <person name="Buettner E."/>
            <person name="Kellner H."/>
        </authorList>
    </citation>
    <scope>NUCLEOTIDE SEQUENCE [LARGE SCALE GENOMIC DNA]</scope>
    <source>
        <strain evidence="6 7">DSM 105464</strain>
    </source>
</reference>
<evidence type="ECO:0000313" key="7">
    <source>
        <dbReference type="Proteomes" id="UP000298390"/>
    </source>
</evidence>
<evidence type="ECO:0000256" key="3">
    <source>
        <dbReference type="ARBA" id="ARBA00022833"/>
    </source>
</evidence>
<keyword evidence="1" id="KW-0479">Metal-binding</keyword>
<name>A0A4Y9YIE0_9APHY</name>
<dbReference type="EMBL" id="SEKV01000172">
    <property type="protein sequence ID" value="TFY62306.1"/>
    <property type="molecule type" value="Genomic_DNA"/>
</dbReference>
<feature type="region of interest" description="Disordered" evidence="4">
    <location>
        <begin position="326"/>
        <end position="383"/>
    </location>
</feature>
<dbReference type="Proteomes" id="UP000298390">
    <property type="component" value="Unassembled WGS sequence"/>
</dbReference>
<evidence type="ECO:0000256" key="4">
    <source>
        <dbReference type="SAM" id="MobiDB-lite"/>
    </source>
</evidence>
<gene>
    <name evidence="6" type="ORF">EVJ58_g3944</name>
</gene>
<dbReference type="STRING" id="34475.A0A4Y9YIE0"/>
<dbReference type="Gene3D" id="6.10.140.2220">
    <property type="match status" value="1"/>
</dbReference>
<evidence type="ECO:0000313" key="6">
    <source>
        <dbReference type="EMBL" id="TFY62306.1"/>
    </source>
</evidence>
<dbReference type="Pfam" id="PF01753">
    <property type="entry name" value="zf-MYND"/>
    <property type="match status" value="1"/>
</dbReference>
<feature type="compositionally biased region" description="Acidic residues" evidence="4">
    <location>
        <begin position="326"/>
        <end position="344"/>
    </location>
</feature>
<evidence type="ECO:0000256" key="2">
    <source>
        <dbReference type="ARBA" id="ARBA00022771"/>
    </source>
</evidence>
<dbReference type="AlphaFoldDB" id="A0A4Y9YIE0"/>
<comment type="caution">
    <text evidence="6">The sequence shown here is derived from an EMBL/GenBank/DDBJ whole genome shotgun (WGS) entry which is preliminary data.</text>
</comment>
<protein>
    <recommendedName>
        <fullName evidence="5">MYND-type domain-containing protein</fullName>
    </recommendedName>
</protein>